<evidence type="ECO:0000256" key="1">
    <source>
        <dbReference type="ARBA" id="ARBA00022448"/>
    </source>
</evidence>
<evidence type="ECO:0000256" key="6">
    <source>
        <dbReference type="PROSITE-ProRule" id="PRU00433"/>
    </source>
</evidence>
<dbReference type="InterPro" id="IPR036909">
    <property type="entry name" value="Cyt_c-like_dom_sf"/>
</dbReference>
<sequence length="161" mass="16314">MAARVDARVDAQVDARAAAQPGARSDARSGAGRRARVALRLAGALGALACAALGVLPGSAQAQPAVPDSRTTVGVQAERALQARQQAASCAACHGPDGHAPAGSPIPGLAGKPQAQMIEQMLAFKNGQRAGTVMPQLARGYSDAEIVAIAAWFSDPAQTRR</sequence>
<evidence type="ECO:0000313" key="10">
    <source>
        <dbReference type="EMBL" id="QET03338.1"/>
    </source>
</evidence>
<name>A0A5P2H6L7_9BURK</name>
<organism evidence="10 11">
    <name type="scientific">Cupriavidus pauculus</name>
    <dbReference type="NCBI Taxonomy" id="82633"/>
    <lineage>
        <taxon>Bacteria</taxon>
        <taxon>Pseudomonadati</taxon>
        <taxon>Pseudomonadota</taxon>
        <taxon>Betaproteobacteria</taxon>
        <taxon>Burkholderiales</taxon>
        <taxon>Burkholderiaceae</taxon>
        <taxon>Cupriavidus</taxon>
    </lineage>
</organism>
<evidence type="ECO:0000256" key="4">
    <source>
        <dbReference type="ARBA" id="ARBA00022982"/>
    </source>
</evidence>
<dbReference type="SUPFAM" id="SSF46626">
    <property type="entry name" value="Cytochrome c"/>
    <property type="match status" value="1"/>
</dbReference>
<dbReference type="OrthoDB" id="8526831at2"/>
<keyword evidence="8" id="KW-1133">Transmembrane helix</keyword>
<dbReference type="Proteomes" id="UP000322822">
    <property type="component" value="Chromosome 1"/>
</dbReference>
<dbReference type="PROSITE" id="PS51007">
    <property type="entry name" value="CYTC"/>
    <property type="match status" value="1"/>
</dbReference>
<dbReference type="InterPro" id="IPR050597">
    <property type="entry name" value="Cytochrome_c_Oxidase_Subunit"/>
</dbReference>
<feature type="domain" description="Cytochrome c" evidence="9">
    <location>
        <begin position="75"/>
        <end position="157"/>
    </location>
</feature>
<keyword evidence="2 6" id="KW-0349">Heme</keyword>
<proteinExistence type="predicted"/>
<keyword evidence="5 6" id="KW-0408">Iron</keyword>
<feature type="compositionally biased region" description="Low complexity" evidence="7">
    <location>
        <begin position="14"/>
        <end position="30"/>
    </location>
</feature>
<evidence type="ECO:0000256" key="7">
    <source>
        <dbReference type="SAM" id="MobiDB-lite"/>
    </source>
</evidence>
<keyword evidence="8" id="KW-0472">Membrane</keyword>
<dbReference type="AlphaFoldDB" id="A0A5P2H6L7"/>
<evidence type="ECO:0000256" key="3">
    <source>
        <dbReference type="ARBA" id="ARBA00022723"/>
    </source>
</evidence>
<dbReference type="PANTHER" id="PTHR33751">
    <property type="entry name" value="CBB3-TYPE CYTOCHROME C OXIDASE SUBUNIT FIXP"/>
    <property type="match status" value="1"/>
</dbReference>
<evidence type="ECO:0000256" key="5">
    <source>
        <dbReference type="ARBA" id="ARBA00023004"/>
    </source>
</evidence>
<dbReference type="RefSeq" id="WP_150373450.1">
    <property type="nucleotide sequence ID" value="NZ_CP044065.1"/>
</dbReference>
<dbReference type="EMBL" id="CP044065">
    <property type="protein sequence ID" value="QET03338.1"/>
    <property type="molecule type" value="Genomic_DNA"/>
</dbReference>
<keyword evidence="4" id="KW-0249">Electron transport</keyword>
<feature type="transmembrane region" description="Helical" evidence="8">
    <location>
        <begin position="37"/>
        <end position="56"/>
    </location>
</feature>
<keyword evidence="1" id="KW-0813">Transport</keyword>
<gene>
    <name evidence="10" type="ORF">FOB72_15620</name>
</gene>
<evidence type="ECO:0000259" key="9">
    <source>
        <dbReference type="PROSITE" id="PS51007"/>
    </source>
</evidence>
<evidence type="ECO:0000256" key="2">
    <source>
        <dbReference type="ARBA" id="ARBA00022617"/>
    </source>
</evidence>
<feature type="region of interest" description="Disordered" evidence="7">
    <location>
        <begin position="92"/>
        <end position="111"/>
    </location>
</feature>
<keyword evidence="3 6" id="KW-0479">Metal-binding</keyword>
<protein>
    <submittedName>
        <fullName evidence="10">Cytochrome C</fullName>
    </submittedName>
</protein>
<dbReference type="Gene3D" id="1.10.760.10">
    <property type="entry name" value="Cytochrome c-like domain"/>
    <property type="match status" value="1"/>
</dbReference>
<evidence type="ECO:0000313" key="11">
    <source>
        <dbReference type="Proteomes" id="UP000322822"/>
    </source>
</evidence>
<reference evidence="10 11" key="1">
    <citation type="submission" date="2019-09" db="EMBL/GenBank/DDBJ databases">
        <title>FDA dAtabase for Regulatory Grade micrObial Sequences (FDA-ARGOS): Supporting development and validation of Infectious Disease Dx tests.</title>
        <authorList>
            <person name="Sciortino C."/>
            <person name="Tallon L."/>
            <person name="Sadzewicz L."/>
            <person name="Vavikolanu K."/>
            <person name="Mehta A."/>
            <person name="Aluvathingal J."/>
            <person name="Nadendla S."/>
            <person name="Nandy P."/>
            <person name="Geyer C."/>
            <person name="Yan Y."/>
            <person name="Sichtig H."/>
        </authorList>
    </citation>
    <scope>NUCLEOTIDE SEQUENCE [LARGE SCALE GENOMIC DNA]</scope>
    <source>
        <strain evidence="10 11">FDAARGOS_664</strain>
    </source>
</reference>
<dbReference type="Pfam" id="PF13442">
    <property type="entry name" value="Cytochrome_CBB3"/>
    <property type="match status" value="1"/>
</dbReference>
<dbReference type="PANTHER" id="PTHR33751:SF9">
    <property type="entry name" value="CYTOCHROME C4"/>
    <property type="match status" value="1"/>
</dbReference>
<feature type="compositionally biased region" description="Basic and acidic residues" evidence="7">
    <location>
        <begin position="1"/>
        <end position="13"/>
    </location>
</feature>
<dbReference type="GO" id="GO:0020037">
    <property type="term" value="F:heme binding"/>
    <property type="evidence" value="ECO:0007669"/>
    <property type="project" value="InterPro"/>
</dbReference>
<dbReference type="InterPro" id="IPR009056">
    <property type="entry name" value="Cyt_c-like_dom"/>
</dbReference>
<keyword evidence="8" id="KW-0812">Transmembrane</keyword>
<accession>A0A5P2H6L7</accession>
<evidence type="ECO:0000256" key="8">
    <source>
        <dbReference type="SAM" id="Phobius"/>
    </source>
</evidence>
<dbReference type="GO" id="GO:0009055">
    <property type="term" value="F:electron transfer activity"/>
    <property type="evidence" value="ECO:0007669"/>
    <property type="project" value="InterPro"/>
</dbReference>
<dbReference type="GO" id="GO:0046872">
    <property type="term" value="F:metal ion binding"/>
    <property type="evidence" value="ECO:0007669"/>
    <property type="project" value="UniProtKB-KW"/>
</dbReference>
<feature type="region of interest" description="Disordered" evidence="7">
    <location>
        <begin position="1"/>
        <end position="32"/>
    </location>
</feature>